<name>A0A0D0D506_9AGAM</name>
<dbReference type="EMBL" id="KN831488">
    <property type="protein sequence ID" value="KIK71905.1"/>
    <property type="molecule type" value="Genomic_DNA"/>
</dbReference>
<dbReference type="Proteomes" id="UP000054538">
    <property type="component" value="Unassembled WGS sequence"/>
</dbReference>
<dbReference type="InParanoid" id="A0A0D0D506"/>
<keyword evidence="2" id="KW-1185">Reference proteome</keyword>
<proteinExistence type="predicted"/>
<dbReference type="HOGENOM" id="CLU_3107091_0_0_1"/>
<organism evidence="1 2">
    <name type="scientific">Paxillus rubicundulus Ve08.2h10</name>
    <dbReference type="NCBI Taxonomy" id="930991"/>
    <lineage>
        <taxon>Eukaryota</taxon>
        <taxon>Fungi</taxon>
        <taxon>Dikarya</taxon>
        <taxon>Basidiomycota</taxon>
        <taxon>Agaricomycotina</taxon>
        <taxon>Agaricomycetes</taxon>
        <taxon>Agaricomycetidae</taxon>
        <taxon>Boletales</taxon>
        <taxon>Paxilineae</taxon>
        <taxon>Paxillaceae</taxon>
        <taxon>Paxillus</taxon>
    </lineage>
</organism>
<evidence type="ECO:0000313" key="1">
    <source>
        <dbReference type="EMBL" id="KIK71905.1"/>
    </source>
</evidence>
<sequence>MTAIVNTVLKKHKRASKCLEETEGPYIEITHSIGQDKIRKWSDEESEALGL</sequence>
<protein>
    <submittedName>
        <fullName evidence="1">Uncharacterized protein</fullName>
    </submittedName>
</protein>
<reference evidence="2" key="2">
    <citation type="submission" date="2015-01" db="EMBL/GenBank/DDBJ databases">
        <title>Evolutionary Origins and Diversification of the Mycorrhizal Mutualists.</title>
        <authorList>
            <consortium name="DOE Joint Genome Institute"/>
            <consortium name="Mycorrhizal Genomics Consortium"/>
            <person name="Kohler A."/>
            <person name="Kuo A."/>
            <person name="Nagy L.G."/>
            <person name="Floudas D."/>
            <person name="Copeland A."/>
            <person name="Barry K.W."/>
            <person name="Cichocki N."/>
            <person name="Veneault-Fourrey C."/>
            <person name="LaButti K."/>
            <person name="Lindquist E.A."/>
            <person name="Lipzen A."/>
            <person name="Lundell T."/>
            <person name="Morin E."/>
            <person name="Murat C."/>
            <person name="Riley R."/>
            <person name="Ohm R."/>
            <person name="Sun H."/>
            <person name="Tunlid A."/>
            <person name="Henrissat B."/>
            <person name="Grigoriev I.V."/>
            <person name="Hibbett D.S."/>
            <person name="Martin F."/>
        </authorList>
    </citation>
    <scope>NUCLEOTIDE SEQUENCE [LARGE SCALE GENOMIC DNA]</scope>
    <source>
        <strain evidence="2">Ve08.2h10</strain>
    </source>
</reference>
<dbReference type="AlphaFoldDB" id="A0A0D0D506"/>
<reference evidence="1 2" key="1">
    <citation type="submission" date="2014-04" db="EMBL/GenBank/DDBJ databases">
        <authorList>
            <consortium name="DOE Joint Genome Institute"/>
            <person name="Kuo A."/>
            <person name="Kohler A."/>
            <person name="Jargeat P."/>
            <person name="Nagy L.G."/>
            <person name="Floudas D."/>
            <person name="Copeland A."/>
            <person name="Barry K.W."/>
            <person name="Cichocki N."/>
            <person name="Veneault-Fourrey C."/>
            <person name="LaButti K."/>
            <person name="Lindquist E.A."/>
            <person name="Lipzen A."/>
            <person name="Lundell T."/>
            <person name="Morin E."/>
            <person name="Murat C."/>
            <person name="Sun H."/>
            <person name="Tunlid A."/>
            <person name="Henrissat B."/>
            <person name="Grigoriev I.V."/>
            <person name="Hibbett D.S."/>
            <person name="Martin F."/>
            <person name="Nordberg H.P."/>
            <person name="Cantor M.N."/>
            <person name="Hua S.X."/>
        </authorList>
    </citation>
    <scope>NUCLEOTIDE SEQUENCE [LARGE SCALE GENOMIC DNA]</scope>
    <source>
        <strain evidence="1 2">Ve08.2h10</strain>
    </source>
</reference>
<dbReference type="OrthoDB" id="2688128at2759"/>
<accession>A0A0D0D506</accession>
<evidence type="ECO:0000313" key="2">
    <source>
        <dbReference type="Proteomes" id="UP000054538"/>
    </source>
</evidence>
<gene>
    <name evidence="1" type="ORF">PAXRUDRAFT_22657</name>
</gene>